<dbReference type="Proteomes" id="UP000285060">
    <property type="component" value="Unassembled WGS sequence"/>
</dbReference>
<dbReference type="InterPro" id="IPR002498">
    <property type="entry name" value="PInositol-4-P-4/5-kinase_core"/>
</dbReference>
<keyword evidence="1 6" id="KW-0547">Nucleotide-binding</keyword>
<evidence type="ECO:0000259" key="11">
    <source>
        <dbReference type="PROSITE" id="PS51455"/>
    </source>
</evidence>
<dbReference type="InterPro" id="IPR027483">
    <property type="entry name" value="PInositol-4-P-4/5-kinase_C_sf"/>
</dbReference>
<keyword evidence="14" id="KW-1185">Reference proteome</keyword>
<feature type="non-terminal residue" evidence="13">
    <location>
        <position position="1"/>
    </location>
</feature>
<dbReference type="Pfam" id="PF00063">
    <property type="entry name" value="Myosin_head"/>
    <property type="match status" value="1"/>
</dbReference>
<dbReference type="GO" id="GO:0016459">
    <property type="term" value="C:myosin complex"/>
    <property type="evidence" value="ECO:0007669"/>
    <property type="project" value="UniProtKB-KW"/>
</dbReference>
<keyword evidence="3 7" id="KW-0518">Myosin</keyword>
<dbReference type="Pfam" id="PF00787">
    <property type="entry name" value="PX"/>
    <property type="match status" value="1"/>
</dbReference>
<dbReference type="InterPro" id="IPR001683">
    <property type="entry name" value="PX_dom"/>
</dbReference>
<dbReference type="Gene3D" id="1.20.5.190">
    <property type="match status" value="1"/>
</dbReference>
<dbReference type="SMART" id="SM00015">
    <property type="entry name" value="IQ"/>
    <property type="match status" value="3"/>
</dbReference>
<dbReference type="InterPro" id="IPR000048">
    <property type="entry name" value="IQ_motif_EF-hand-BS"/>
</dbReference>
<dbReference type="Gene3D" id="3.30.70.1590">
    <property type="match status" value="1"/>
</dbReference>
<dbReference type="CDD" id="cd00139">
    <property type="entry name" value="PIPKc"/>
    <property type="match status" value="1"/>
</dbReference>
<evidence type="ECO:0000313" key="14">
    <source>
        <dbReference type="Proteomes" id="UP000285060"/>
    </source>
</evidence>
<comment type="similarity">
    <text evidence="7">Belongs to the TRAFAC class myosin-kinesin ATPase superfamily. Myosin family.</text>
</comment>
<dbReference type="PROSITE" id="PS51455">
    <property type="entry name" value="PIPK"/>
    <property type="match status" value="1"/>
</dbReference>
<sequence>KLQQKFNSDIFKTVQTEYIAEGIPLELVSFEDNQPILDLIEGRMGLVDLLNETGVLAKATDAAFVGKIHEAFSTHKYFEKLRTNPMQFKIHHYAGDVIYNGENFLDKNKDTLPPDMLELLASSKSPFIRDVFPELTHDKPNKPGRRQGFLVGATIANSFRKQLGELMEQVAKTTTQYVRCIKPNANKSAREFDRQMVVDQLRCAGVIAAIRISRAAFPNRLTLHEFGKRFDVICPPKLRHAAPEAMVLGLLEKLGITDSSSQNAKFAIGKSKVYFSSGLLQYLEEQRTAVLRKQAILIQSHMRGRAKRKQFLAIIQATRTIQKFVRGWIARRRWHVLCRGIPQLQSVVRGFVQRRKFRVLLHEARECNRLRMLAEANAQLALSVQNHVKRESEEAPIPPRAPPTPTALGSPYFNGEIPDSPKKRYPMQPSSSAVVSAKVRDDMAKSVEEAHAMAEQARQAAKEAMQLNAALQVENEQLKAKLTKNAREYADEDLRQENERLRAQLAMLQSKIIRADEVALLSAKVVDSRLTYRDGKQFVEYKLQIETNNRGTLFVWHRYSTFRNLATTLQTKNGYARKDIPELPNKTLFNNFTDKTVQERVEKLNAFLDAATKADYLQWGIRIDAETCVYKRRVKGSTSGTSSYRYERPNLSHDLQGFGKSKRPQHLVELAVYLTYSHSMDITARNSEMMNVKVVEPPKGSQGSSPKRRTTAERDGVDEGEAVVESRNSKFSLDLKNKVEERPSTTSSAIDVGHLSGDKAKRKYSPRFSKQRSKSEVIESTSMTSVALNMFKQRLTMNDFMRVDKREFPPNPRSKLTHSFKFKVREADYMVTLCGDFNYIEFMSNSKSGQFFFYSHDGRFMIKTQTQDESKFLRRILPHYYKNSNTLVTRFYGMHRVKMHHTKKQQMHFVIMASVFNTPKEIHLRFDLKGSKVGRNASVDEKTKNGVLKDNDLVEEHIHLSLGPEKRAMMLEQLRKV</sequence>
<feature type="domain" description="PIPK" evidence="11">
    <location>
        <begin position="740"/>
        <end position="977"/>
    </location>
</feature>
<dbReference type="SMART" id="SM00330">
    <property type="entry name" value="PIPKc"/>
    <property type="match status" value="1"/>
</dbReference>
<evidence type="ECO:0000256" key="7">
    <source>
        <dbReference type="PROSITE-ProRule" id="PRU00782"/>
    </source>
</evidence>
<dbReference type="InterPro" id="IPR036961">
    <property type="entry name" value="Kinesin_motor_dom_sf"/>
</dbReference>
<dbReference type="CDD" id="cd00124">
    <property type="entry name" value="MYSc"/>
    <property type="match status" value="1"/>
</dbReference>
<dbReference type="InterPro" id="IPR027484">
    <property type="entry name" value="PInositol-4-P-5-kinase_N"/>
</dbReference>
<keyword evidence="4" id="KW-0505">Motor protein</keyword>
<dbReference type="SUPFAM" id="SSF64268">
    <property type="entry name" value="PX domain"/>
    <property type="match status" value="1"/>
</dbReference>
<feature type="region of interest" description="Disordered" evidence="9">
    <location>
        <begin position="695"/>
        <end position="727"/>
    </location>
</feature>
<dbReference type="CDD" id="cd06093">
    <property type="entry name" value="PX_domain"/>
    <property type="match status" value="1"/>
</dbReference>
<gene>
    <name evidence="13" type="ORF">DYB32_008656</name>
</gene>
<dbReference type="PROSITE" id="PS50096">
    <property type="entry name" value="IQ"/>
    <property type="match status" value="3"/>
</dbReference>
<evidence type="ECO:0000256" key="5">
    <source>
        <dbReference type="ARBA" id="ARBA00023203"/>
    </source>
</evidence>
<evidence type="ECO:0000259" key="10">
    <source>
        <dbReference type="PROSITE" id="PS50195"/>
    </source>
</evidence>
<dbReference type="Gene3D" id="3.40.850.10">
    <property type="entry name" value="Kinesin motor domain"/>
    <property type="match status" value="1"/>
</dbReference>
<dbReference type="Pfam" id="PF01504">
    <property type="entry name" value="PIP5K"/>
    <property type="match status" value="1"/>
</dbReference>
<accession>A0A3R6YTL0</accession>
<evidence type="ECO:0000256" key="9">
    <source>
        <dbReference type="SAM" id="MobiDB-lite"/>
    </source>
</evidence>
<dbReference type="SUPFAM" id="SSF52540">
    <property type="entry name" value="P-loop containing nucleoside triphosphate hydrolases"/>
    <property type="match status" value="1"/>
</dbReference>
<comment type="caution">
    <text evidence="7">Lacks conserved residue(s) required for the propagation of feature annotation.</text>
</comment>
<evidence type="ECO:0000256" key="3">
    <source>
        <dbReference type="ARBA" id="ARBA00023123"/>
    </source>
</evidence>
<dbReference type="GO" id="GO:0000146">
    <property type="term" value="F:microfilament motor activity"/>
    <property type="evidence" value="ECO:0007669"/>
    <property type="project" value="TreeGrafter"/>
</dbReference>
<feature type="compositionally biased region" description="Pro residues" evidence="9">
    <location>
        <begin position="396"/>
        <end position="405"/>
    </location>
</feature>
<feature type="coiled-coil region" evidence="8">
    <location>
        <begin position="444"/>
        <end position="518"/>
    </location>
</feature>
<evidence type="ECO:0000256" key="8">
    <source>
        <dbReference type="SAM" id="Coils"/>
    </source>
</evidence>
<feature type="region of interest" description="Actin-binding" evidence="7">
    <location>
        <begin position="163"/>
        <end position="185"/>
    </location>
</feature>
<dbReference type="PANTHER" id="PTHR13140:SF706">
    <property type="entry name" value="DILUTE CLASS UNCONVENTIONAL MYOSIN, ISOFORM C"/>
    <property type="match status" value="1"/>
</dbReference>
<feature type="domain" description="Myosin motor" evidence="12">
    <location>
        <begin position="1"/>
        <end position="288"/>
    </location>
</feature>
<dbReference type="GO" id="GO:0051015">
    <property type="term" value="F:actin filament binding"/>
    <property type="evidence" value="ECO:0007669"/>
    <property type="project" value="TreeGrafter"/>
</dbReference>
<dbReference type="VEuPathDB" id="FungiDB:H310_06136"/>
<dbReference type="GO" id="GO:0035091">
    <property type="term" value="F:phosphatidylinositol binding"/>
    <property type="evidence" value="ECO:0007669"/>
    <property type="project" value="InterPro"/>
</dbReference>
<dbReference type="GO" id="GO:0046488">
    <property type="term" value="P:phosphatidylinositol metabolic process"/>
    <property type="evidence" value="ECO:0007669"/>
    <property type="project" value="UniProtKB-UniRule"/>
</dbReference>
<dbReference type="PANTHER" id="PTHR13140">
    <property type="entry name" value="MYOSIN"/>
    <property type="match status" value="1"/>
</dbReference>
<evidence type="ECO:0000259" key="12">
    <source>
        <dbReference type="PROSITE" id="PS51456"/>
    </source>
</evidence>
<keyword evidence="6" id="KW-0418">Kinase</keyword>
<protein>
    <recommendedName>
        <fullName evidence="15">Myosin motor domain-containing protein</fullName>
    </recommendedName>
</protein>
<dbReference type="VEuPathDB" id="FungiDB:H310_06135"/>
<dbReference type="PROSITE" id="PS50195">
    <property type="entry name" value="PX"/>
    <property type="match status" value="1"/>
</dbReference>
<feature type="region of interest" description="Disordered" evidence="9">
    <location>
        <begin position="389"/>
        <end position="436"/>
    </location>
</feature>
<dbReference type="InterPro" id="IPR036871">
    <property type="entry name" value="PX_dom_sf"/>
</dbReference>
<dbReference type="EMBL" id="QUSY01001479">
    <property type="protein sequence ID" value="RHY24845.1"/>
    <property type="molecule type" value="Genomic_DNA"/>
</dbReference>
<dbReference type="Pfam" id="PF00612">
    <property type="entry name" value="IQ"/>
    <property type="match status" value="2"/>
</dbReference>
<dbReference type="SMART" id="SM00242">
    <property type="entry name" value="MYSc"/>
    <property type="match status" value="1"/>
</dbReference>
<dbReference type="SUPFAM" id="SSF56104">
    <property type="entry name" value="SAICAR synthase-like"/>
    <property type="match status" value="1"/>
</dbReference>
<keyword evidence="5 7" id="KW-0009">Actin-binding</keyword>
<reference evidence="13 14" key="1">
    <citation type="submission" date="2018-08" db="EMBL/GenBank/DDBJ databases">
        <title>Aphanomyces genome sequencing and annotation.</title>
        <authorList>
            <person name="Minardi D."/>
            <person name="Oidtmann B."/>
            <person name="Van Der Giezen M."/>
            <person name="Studholme D.J."/>
        </authorList>
    </citation>
    <scope>NUCLEOTIDE SEQUENCE [LARGE SCALE GENOMIC DNA]</scope>
    <source>
        <strain evidence="13 14">NJM0002</strain>
    </source>
</reference>
<dbReference type="Gene3D" id="1.20.58.530">
    <property type="match status" value="1"/>
</dbReference>
<dbReference type="GO" id="GO:0005737">
    <property type="term" value="C:cytoplasm"/>
    <property type="evidence" value="ECO:0007669"/>
    <property type="project" value="TreeGrafter"/>
</dbReference>
<evidence type="ECO:0000256" key="2">
    <source>
        <dbReference type="ARBA" id="ARBA00022840"/>
    </source>
</evidence>
<evidence type="ECO:0000256" key="4">
    <source>
        <dbReference type="ARBA" id="ARBA00023175"/>
    </source>
</evidence>
<name>A0A3R6YTL0_9STRA</name>
<dbReference type="InterPro" id="IPR027417">
    <property type="entry name" value="P-loop_NTPase"/>
</dbReference>
<proteinExistence type="inferred from homology"/>
<organism evidence="13 14">
    <name type="scientific">Aphanomyces invadans</name>
    <dbReference type="NCBI Taxonomy" id="157072"/>
    <lineage>
        <taxon>Eukaryota</taxon>
        <taxon>Sar</taxon>
        <taxon>Stramenopiles</taxon>
        <taxon>Oomycota</taxon>
        <taxon>Saprolegniomycetes</taxon>
        <taxon>Saprolegniales</taxon>
        <taxon>Verrucalvaceae</taxon>
        <taxon>Aphanomyces</taxon>
    </lineage>
</organism>
<dbReference type="GO" id="GO:0016020">
    <property type="term" value="C:membrane"/>
    <property type="evidence" value="ECO:0007669"/>
    <property type="project" value="TreeGrafter"/>
</dbReference>
<comment type="caution">
    <text evidence="13">The sequence shown here is derived from an EMBL/GenBank/DDBJ whole genome shotgun (WGS) entry which is preliminary data.</text>
</comment>
<evidence type="ECO:0000256" key="1">
    <source>
        <dbReference type="ARBA" id="ARBA00022741"/>
    </source>
</evidence>
<evidence type="ECO:0008006" key="15">
    <source>
        <dbReference type="Google" id="ProtNLM"/>
    </source>
</evidence>
<keyword evidence="8" id="KW-0175">Coiled coil</keyword>
<dbReference type="GO" id="GO:0007015">
    <property type="term" value="P:actin filament organization"/>
    <property type="evidence" value="ECO:0007669"/>
    <property type="project" value="TreeGrafter"/>
</dbReference>
<dbReference type="Gene3D" id="3.30.1520.10">
    <property type="entry name" value="Phox-like domain"/>
    <property type="match status" value="1"/>
</dbReference>
<dbReference type="Gene3D" id="3.30.810.10">
    <property type="entry name" value="2-Layer Sandwich"/>
    <property type="match status" value="1"/>
</dbReference>
<dbReference type="AlphaFoldDB" id="A0A3R6YTL0"/>
<keyword evidence="6" id="KW-0808">Transferase</keyword>
<evidence type="ECO:0000313" key="13">
    <source>
        <dbReference type="EMBL" id="RHY24845.1"/>
    </source>
</evidence>
<dbReference type="InterPro" id="IPR001609">
    <property type="entry name" value="Myosin_head_motor_dom-like"/>
</dbReference>
<feature type="domain" description="PX" evidence="10">
    <location>
        <begin position="519"/>
        <end position="640"/>
    </location>
</feature>
<keyword evidence="2 6" id="KW-0067">ATP-binding</keyword>
<dbReference type="GO" id="GO:0005524">
    <property type="term" value="F:ATP binding"/>
    <property type="evidence" value="ECO:0007669"/>
    <property type="project" value="UniProtKB-UniRule"/>
</dbReference>
<dbReference type="PROSITE" id="PS51456">
    <property type="entry name" value="MYOSIN_MOTOR"/>
    <property type="match status" value="1"/>
</dbReference>
<dbReference type="Gene3D" id="3.30.800.10">
    <property type="entry name" value="Phosphatidylinositol Phosphate Kinase II Beta"/>
    <property type="match status" value="1"/>
</dbReference>
<dbReference type="Gene3D" id="1.20.120.720">
    <property type="entry name" value="Myosin VI head, motor domain, U50 subdomain"/>
    <property type="match status" value="1"/>
</dbReference>
<evidence type="ECO:0000256" key="6">
    <source>
        <dbReference type="PROSITE-ProRule" id="PRU00781"/>
    </source>
</evidence>
<dbReference type="GO" id="GO:0052742">
    <property type="term" value="F:phosphatidylinositol kinase activity"/>
    <property type="evidence" value="ECO:0007669"/>
    <property type="project" value="InterPro"/>
</dbReference>